<dbReference type="RefSeq" id="WP_222516231.1">
    <property type="nucleotide sequence ID" value="NZ_CP098827.1"/>
</dbReference>
<dbReference type="AlphaFoldDB" id="A0AAU7KI39"/>
<feature type="transmembrane region" description="Helical" evidence="4">
    <location>
        <begin position="38"/>
        <end position="58"/>
    </location>
</feature>
<evidence type="ECO:0000259" key="5">
    <source>
        <dbReference type="PROSITE" id="PS50887"/>
    </source>
</evidence>
<feature type="transmembrane region" description="Helical" evidence="4">
    <location>
        <begin position="145"/>
        <end position="165"/>
    </location>
</feature>
<dbReference type="InterPro" id="IPR000160">
    <property type="entry name" value="GGDEF_dom"/>
</dbReference>
<keyword evidence="4" id="KW-0812">Transmembrane</keyword>
<dbReference type="EMBL" id="CP098827">
    <property type="protein sequence ID" value="XBO71206.1"/>
    <property type="molecule type" value="Genomic_DNA"/>
</dbReference>
<feature type="domain" description="GGDEF" evidence="5">
    <location>
        <begin position="261"/>
        <end position="396"/>
    </location>
</feature>
<keyword evidence="4" id="KW-0472">Membrane</keyword>
<evidence type="ECO:0000256" key="3">
    <source>
        <dbReference type="ARBA" id="ARBA00034247"/>
    </source>
</evidence>
<dbReference type="InterPro" id="IPR029787">
    <property type="entry name" value="Nucleotide_cyclase"/>
</dbReference>
<dbReference type="FunFam" id="3.30.70.270:FF:000001">
    <property type="entry name" value="Diguanylate cyclase domain protein"/>
    <property type="match status" value="1"/>
</dbReference>
<sequence>MAKMPHLVHWLTGQFRETEREAWYRRAIKPRVRCESRLAWMLAALIFGMFSISDYFYVGQSRELYLLLAMRVVVVGSCLFLAWAIGRWGSYSQRLWLHALPLWVMATGIILIVPLRPDSLSTQMMAVIVATMAFYLLIPNLLTVVAMASLYLGIGFLCASAIFADSSPVDVLRMALLLIMANAVGFCTLLRVERLQRKQFAILSEERDQNRQLLREMAHRQSLEGQLRQLAERDALTGLANRRHFMKRAQSMFESAREAQAPFSLFMLDVDHFKTINDTWGHSHGDRVLMEIARVCAESLRSHDLIARFGGEEFVVALPDTSLSDALPVAQRLHRAVADLALPFEGGERGAAVTVTIGIVEARPDEDNLEVLIHRADKALYVGKRDGRDQVVACRESQA</sequence>
<comment type="catalytic activity">
    <reaction evidence="3">
        <text>2 GTP = 3',3'-c-di-GMP + 2 diphosphate</text>
        <dbReference type="Rhea" id="RHEA:24898"/>
        <dbReference type="ChEBI" id="CHEBI:33019"/>
        <dbReference type="ChEBI" id="CHEBI:37565"/>
        <dbReference type="ChEBI" id="CHEBI:58805"/>
        <dbReference type="EC" id="2.7.7.65"/>
    </reaction>
</comment>
<dbReference type="InterPro" id="IPR043128">
    <property type="entry name" value="Rev_trsase/Diguanyl_cyclase"/>
</dbReference>
<evidence type="ECO:0000256" key="2">
    <source>
        <dbReference type="ARBA" id="ARBA00012528"/>
    </source>
</evidence>
<dbReference type="SUPFAM" id="SSF55073">
    <property type="entry name" value="Nucleotide cyclase"/>
    <property type="match status" value="1"/>
</dbReference>
<organism evidence="6">
    <name type="scientific">Halomonas sp. RT37</name>
    <dbReference type="NCBI Taxonomy" id="2950872"/>
    <lineage>
        <taxon>Bacteria</taxon>
        <taxon>Pseudomonadati</taxon>
        <taxon>Pseudomonadota</taxon>
        <taxon>Gammaproteobacteria</taxon>
        <taxon>Oceanospirillales</taxon>
        <taxon>Halomonadaceae</taxon>
        <taxon>Halomonas</taxon>
    </lineage>
</organism>
<dbReference type="Pfam" id="PF00990">
    <property type="entry name" value="GGDEF"/>
    <property type="match status" value="1"/>
</dbReference>
<keyword evidence="4" id="KW-1133">Transmembrane helix</keyword>
<reference evidence="6" key="1">
    <citation type="submission" date="2022-06" db="EMBL/GenBank/DDBJ databases">
        <title>A novel DMS-producing enzyme.</title>
        <authorList>
            <person name="Zhang Y."/>
        </authorList>
    </citation>
    <scope>NUCLEOTIDE SEQUENCE</scope>
    <source>
        <strain evidence="6">RT37</strain>
    </source>
</reference>
<gene>
    <name evidence="6" type="ORF">NFG58_00350</name>
</gene>
<evidence type="ECO:0000256" key="4">
    <source>
        <dbReference type="SAM" id="Phobius"/>
    </source>
</evidence>
<dbReference type="GO" id="GO:0052621">
    <property type="term" value="F:diguanylate cyclase activity"/>
    <property type="evidence" value="ECO:0007669"/>
    <property type="project" value="UniProtKB-EC"/>
</dbReference>
<feature type="transmembrane region" description="Helical" evidence="4">
    <location>
        <begin position="64"/>
        <end position="83"/>
    </location>
</feature>
<accession>A0AAU7KI39</accession>
<protein>
    <recommendedName>
        <fullName evidence="2">diguanylate cyclase</fullName>
        <ecNumber evidence="2">2.7.7.65</ecNumber>
    </recommendedName>
</protein>
<dbReference type="SMART" id="SM00267">
    <property type="entry name" value="GGDEF"/>
    <property type="match status" value="1"/>
</dbReference>
<evidence type="ECO:0000256" key="1">
    <source>
        <dbReference type="ARBA" id="ARBA00001946"/>
    </source>
</evidence>
<comment type="cofactor">
    <cofactor evidence="1">
        <name>Mg(2+)</name>
        <dbReference type="ChEBI" id="CHEBI:18420"/>
    </cofactor>
</comment>
<dbReference type="InterPro" id="IPR050469">
    <property type="entry name" value="Diguanylate_Cyclase"/>
</dbReference>
<dbReference type="PANTHER" id="PTHR45138">
    <property type="entry name" value="REGULATORY COMPONENTS OF SENSORY TRANSDUCTION SYSTEM"/>
    <property type="match status" value="1"/>
</dbReference>
<dbReference type="NCBIfam" id="TIGR00254">
    <property type="entry name" value="GGDEF"/>
    <property type="match status" value="1"/>
</dbReference>
<dbReference type="CDD" id="cd01949">
    <property type="entry name" value="GGDEF"/>
    <property type="match status" value="1"/>
</dbReference>
<dbReference type="EC" id="2.7.7.65" evidence="2"/>
<feature type="transmembrane region" description="Helical" evidence="4">
    <location>
        <begin position="95"/>
        <end position="114"/>
    </location>
</feature>
<dbReference type="Gene3D" id="3.30.70.270">
    <property type="match status" value="1"/>
</dbReference>
<evidence type="ECO:0000313" key="6">
    <source>
        <dbReference type="EMBL" id="XBO71206.1"/>
    </source>
</evidence>
<feature type="transmembrane region" description="Helical" evidence="4">
    <location>
        <begin position="171"/>
        <end position="190"/>
    </location>
</feature>
<proteinExistence type="predicted"/>
<name>A0AAU7KI39_9GAMM</name>
<dbReference type="PANTHER" id="PTHR45138:SF9">
    <property type="entry name" value="DIGUANYLATE CYCLASE DGCM-RELATED"/>
    <property type="match status" value="1"/>
</dbReference>
<dbReference type="PROSITE" id="PS50887">
    <property type="entry name" value="GGDEF"/>
    <property type="match status" value="1"/>
</dbReference>